<dbReference type="PANTHER" id="PTHR34047:SF10">
    <property type="entry name" value="GROUP II INTRON-ASSOCIATED OPEN READING FRAME"/>
    <property type="match status" value="1"/>
</dbReference>
<gene>
    <name evidence="2" type="ORF">KME28_05215</name>
</gene>
<dbReference type="InterPro" id="IPR000477">
    <property type="entry name" value="RT_dom"/>
</dbReference>
<dbReference type="InterPro" id="IPR043502">
    <property type="entry name" value="DNA/RNA_pol_sf"/>
</dbReference>
<reference evidence="2" key="2">
    <citation type="journal article" date="2022" name="Microbiol. Resour. Announc.">
        <title>Metagenome Sequencing to Explore Phylogenomics of Terrestrial Cyanobacteria.</title>
        <authorList>
            <person name="Ward R.D."/>
            <person name="Stajich J.E."/>
            <person name="Johansen J.R."/>
            <person name="Huntemann M."/>
            <person name="Clum A."/>
            <person name="Foster B."/>
            <person name="Foster B."/>
            <person name="Roux S."/>
            <person name="Palaniappan K."/>
            <person name="Varghese N."/>
            <person name="Mukherjee S."/>
            <person name="Reddy T.B.K."/>
            <person name="Daum C."/>
            <person name="Copeland A."/>
            <person name="Chen I.A."/>
            <person name="Ivanova N.N."/>
            <person name="Kyrpides N.C."/>
            <person name="Shapiro N."/>
            <person name="Eloe-Fadrosh E.A."/>
            <person name="Pietrasiak N."/>
        </authorList>
    </citation>
    <scope>NUCLEOTIDE SEQUENCE</scope>
    <source>
        <strain evidence="2">HA4357-MV3</strain>
    </source>
</reference>
<dbReference type="PANTHER" id="PTHR34047">
    <property type="entry name" value="NUCLEAR INTRON MATURASE 1, MITOCHONDRIAL-RELATED"/>
    <property type="match status" value="1"/>
</dbReference>
<dbReference type="PROSITE" id="PS50878">
    <property type="entry name" value="RT_POL"/>
    <property type="match status" value="1"/>
</dbReference>
<accession>A0A9E3H6U9</accession>
<feature type="domain" description="Reverse transcriptase" evidence="1">
    <location>
        <begin position="1"/>
        <end position="67"/>
    </location>
</feature>
<evidence type="ECO:0000259" key="1">
    <source>
        <dbReference type="PROSITE" id="PS50878"/>
    </source>
</evidence>
<dbReference type="SUPFAM" id="SSF56672">
    <property type="entry name" value="DNA/RNA polymerases"/>
    <property type="match status" value="1"/>
</dbReference>
<evidence type="ECO:0000313" key="3">
    <source>
        <dbReference type="Proteomes" id="UP000813215"/>
    </source>
</evidence>
<reference evidence="2" key="1">
    <citation type="submission" date="2021-05" db="EMBL/GenBank/DDBJ databases">
        <authorList>
            <person name="Pietrasiak N."/>
            <person name="Ward R."/>
            <person name="Stajich J.E."/>
            <person name="Kurbessoian T."/>
        </authorList>
    </citation>
    <scope>NUCLEOTIDE SEQUENCE</scope>
    <source>
        <strain evidence="2">HA4357-MV3</strain>
    </source>
</reference>
<dbReference type="AlphaFoldDB" id="A0A9E3H6U9"/>
<dbReference type="Proteomes" id="UP000813215">
    <property type="component" value="Unassembled WGS sequence"/>
</dbReference>
<organism evidence="2 3">
    <name type="scientific">Pelatocladus maniniholoensis HA4357-MV3</name>
    <dbReference type="NCBI Taxonomy" id="1117104"/>
    <lineage>
        <taxon>Bacteria</taxon>
        <taxon>Bacillati</taxon>
        <taxon>Cyanobacteriota</taxon>
        <taxon>Cyanophyceae</taxon>
        <taxon>Nostocales</taxon>
        <taxon>Nostocaceae</taxon>
        <taxon>Pelatocladus</taxon>
    </lineage>
</organism>
<comment type="caution">
    <text evidence="2">The sequence shown here is derived from an EMBL/GenBank/DDBJ whole genome shotgun (WGS) entry which is preliminary data.</text>
</comment>
<name>A0A9E3H6U9_9NOST</name>
<dbReference type="EMBL" id="JAHHHW010000053">
    <property type="protein sequence ID" value="MBW4431136.1"/>
    <property type="molecule type" value="Genomic_DNA"/>
</dbReference>
<protein>
    <recommendedName>
        <fullName evidence="1">Reverse transcriptase domain-containing protein</fullName>
    </recommendedName>
</protein>
<evidence type="ECO:0000313" key="2">
    <source>
        <dbReference type="EMBL" id="MBW4431136.1"/>
    </source>
</evidence>
<dbReference type="InterPro" id="IPR051083">
    <property type="entry name" value="GrpII_Intron_Splice-Mob/Def"/>
</dbReference>
<dbReference type="InterPro" id="IPR013597">
    <property type="entry name" value="Mat_intron_G2"/>
</dbReference>
<proteinExistence type="predicted"/>
<sequence length="153" mass="17808">MSLNVIRYAYDFVVLHHDIEVIRRSQDYVNQWLSNIGPELKPEKTNLTHTFKHFEGKVGFNFLGFLIRQYSQGKRESSKDFKRKTLGFKTLIKPTPESVKRNYARITKLVDQHKSSTQEGLIKTLNPIIRGWANYYRTVVSAEIFNKLAASSL</sequence>
<dbReference type="Pfam" id="PF08388">
    <property type="entry name" value="GIIM"/>
    <property type="match status" value="1"/>
</dbReference>